<feature type="region of interest" description="Disordered" evidence="1">
    <location>
        <begin position="102"/>
        <end position="121"/>
    </location>
</feature>
<protein>
    <submittedName>
        <fullName evidence="2">Uncharacterized protein</fullName>
    </submittedName>
</protein>
<accession>A0AAN7QMQ2</accession>
<dbReference type="Proteomes" id="UP001346149">
    <property type="component" value="Unassembled WGS sequence"/>
</dbReference>
<dbReference type="EMBL" id="JAXQNO010000021">
    <property type="protein sequence ID" value="KAK4769565.1"/>
    <property type="molecule type" value="Genomic_DNA"/>
</dbReference>
<proteinExistence type="predicted"/>
<feature type="region of interest" description="Disordered" evidence="1">
    <location>
        <begin position="223"/>
        <end position="257"/>
    </location>
</feature>
<dbReference type="AlphaFoldDB" id="A0AAN7QMQ2"/>
<feature type="compositionally biased region" description="Basic and acidic residues" evidence="1">
    <location>
        <begin position="102"/>
        <end position="113"/>
    </location>
</feature>
<organism evidence="2 3">
    <name type="scientific">Trapa natans</name>
    <name type="common">Water chestnut</name>
    <dbReference type="NCBI Taxonomy" id="22666"/>
    <lineage>
        <taxon>Eukaryota</taxon>
        <taxon>Viridiplantae</taxon>
        <taxon>Streptophyta</taxon>
        <taxon>Embryophyta</taxon>
        <taxon>Tracheophyta</taxon>
        <taxon>Spermatophyta</taxon>
        <taxon>Magnoliopsida</taxon>
        <taxon>eudicotyledons</taxon>
        <taxon>Gunneridae</taxon>
        <taxon>Pentapetalae</taxon>
        <taxon>rosids</taxon>
        <taxon>malvids</taxon>
        <taxon>Myrtales</taxon>
        <taxon>Lythraceae</taxon>
        <taxon>Trapa</taxon>
    </lineage>
</organism>
<evidence type="ECO:0000313" key="2">
    <source>
        <dbReference type="EMBL" id="KAK4769565.1"/>
    </source>
</evidence>
<evidence type="ECO:0000313" key="3">
    <source>
        <dbReference type="Proteomes" id="UP001346149"/>
    </source>
</evidence>
<gene>
    <name evidence="2" type="ORF">SAY86_027715</name>
</gene>
<feature type="region of interest" description="Disordered" evidence="1">
    <location>
        <begin position="51"/>
        <end position="71"/>
    </location>
</feature>
<dbReference type="PANTHER" id="PTHR34130">
    <property type="entry name" value="OS08G0243800 PROTEIN"/>
    <property type="match status" value="1"/>
</dbReference>
<feature type="compositionally biased region" description="Basic and acidic residues" evidence="1">
    <location>
        <begin position="236"/>
        <end position="245"/>
    </location>
</feature>
<sequence>MAALDHETAAPEAHDHDGLLLQDLDDAELETLSFCDLPLYSDQHDLHFEEDGSHQFSSTSPNIDHEEDPFEFSSEDLSASSSVICRAESVIFCGRLLTYRQDDPPSEGAERSSHKLRKKKNKNKKWRRFFKWRLSPFRRNHGSRLSNCHEGKIASENQYGSDGLGCLPPEKYRYVTEKYPKEEHGFSTGRLSVLMGWAKCRWYVLMFRPVQFPVEMRLKDMKSSQSRRSLSSRRLRSMEVEDRARSGSGGPKSGAKGNWNSGLWRLLGALSCSRSQQCGGSAIRKTV</sequence>
<keyword evidence="3" id="KW-1185">Reference proteome</keyword>
<name>A0AAN7QMQ2_TRANT</name>
<reference evidence="2 3" key="1">
    <citation type="journal article" date="2023" name="Hortic Res">
        <title>Pangenome of water caltrop reveals structural variations and asymmetric subgenome divergence after allopolyploidization.</title>
        <authorList>
            <person name="Zhang X."/>
            <person name="Chen Y."/>
            <person name="Wang L."/>
            <person name="Yuan Y."/>
            <person name="Fang M."/>
            <person name="Shi L."/>
            <person name="Lu R."/>
            <person name="Comes H.P."/>
            <person name="Ma Y."/>
            <person name="Chen Y."/>
            <person name="Huang G."/>
            <person name="Zhou Y."/>
            <person name="Zheng Z."/>
            <person name="Qiu Y."/>
        </authorList>
    </citation>
    <scope>NUCLEOTIDE SEQUENCE [LARGE SCALE GENOMIC DNA]</scope>
    <source>
        <strain evidence="2">F231</strain>
    </source>
</reference>
<evidence type="ECO:0000256" key="1">
    <source>
        <dbReference type="SAM" id="MobiDB-lite"/>
    </source>
</evidence>
<dbReference type="PANTHER" id="PTHR34130:SF8">
    <property type="entry name" value="TRANSMEMBRANE PROTEIN"/>
    <property type="match status" value="1"/>
</dbReference>
<comment type="caution">
    <text evidence="2">The sequence shown here is derived from an EMBL/GenBank/DDBJ whole genome shotgun (WGS) entry which is preliminary data.</text>
</comment>